<proteinExistence type="predicted"/>
<comment type="caution">
    <text evidence="1">The sequence shown here is derived from an EMBL/GenBank/DDBJ whole genome shotgun (WGS) entry which is preliminary data.</text>
</comment>
<dbReference type="EMBL" id="JABSTQ010009567">
    <property type="protein sequence ID" value="KAG0428033.1"/>
    <property type="molecule type" value="Genomic_DNA"/>
</dbReference>
<feature type="non-terminal residue" evidence="1">
    <location>
        <position position="523"/>
    </location>
</feature>
<protein>
    <submittedName>
        <fullName evidence="1">Uncharacterized protein</fullName>
    </submittedName>
</protein>
<dbReference type="Proteomes" id="UP000805193">
    <property type="component" value="Unassembled WGS sequence"/>
</dbReference>
<organism evidence="1 2">
    <name type="scientific">Ixodes persulcatus</name>
    <name type="common">Taiga tick</name>
    <dbReference type="NCBI Taxonomy" id="34615"/>
    <lineage>
        <taxon>Eukaryota</taxon>
        <taxon>Metazoa</taxon>
        <taxon>Ecdysozoa</taxon>
        <taxon>Arthropoda</taxon>
        <taxon>Chelicerata</taxon>
        <taxon>Arachnida</taxon>
        <taxon>Acari</taxon>
        <taxon>Parasitiformes</taxon>
        <taxon>Ixodida</taxon>
        <taxon>Ixodoidea</taxon>
        <taxon>Ixodidae</taxon>
        <taxon>Ixodinae</taxon>
        <taxon>Ixodes</taxon>
    </lineage>
</organism>
<accession>A0AC60Q4Q6</accession>
<sequence length="523" mass="58920">MATFSGGMRMFDASGKYPTGMLQGTQADIGAYDECIETVIRDDFGRERVRGQYCSVHAVSRPNDTSMADGILKVAMISHRRVAEGIKFADHEKVAGIRLGICVPADCSRDDIQELANALVQGIFKVNVQYCVTDQSTPMNNIQIGVIVYLALIGMVMALGTSLDLYLSCQQDRKYKASAWIQSLLAFSVMANHRLLFAPAKDADAMTFRFLHGLRFLSIFWIALGHAYIPLDMIVSRPLNALHYADKWDFCIITAGYLSVDTFFFLSGFLLAFNVLKERRSSCIVAFVGTLHRYIRVTVPLCFAIICFFLMPLIASGPNSPIMYYQFFYEIMNHWWAILLQVKNLVGEPEIGVFLHTWYLSADFQLFLVSMVILVSFRRNPKWGIVVFMLMSILGCSVTAWQLYNTNYEPFLLVLAESFLAHADTFRKMYILPTYHAACFFTGCILALILKSFGKVKLSKVALLALWATSLSCGMLCIFIRYDWNRGAKPKDSGQRLLLVSLTDCSFLCSSLGLRTPVQPREE</sequence>
<evidence type="ECO:0000313" key="2">
    <source>
        <dbReference type="Proteomes" id="UP000805193"/>
    </source>
</evidence>
<name>A0AC60Q4Q6_IXOPE</name>
<keyword evidence="2" id="KW-1185">Reference proteome</keyword>
<evidence type="ECO:0000313" key="1">
    <source>
        <dbReference type="EMBL" id="KAG0428033.1"/>
    </source>
</evidence>
<gene>
    <name evidence="1" type="ORF">HPB47_024965</name>
</gene>
<reference evidence="1 2" key="1">
    <citation type="journal article" date="2020" name="Cell">
        <title>Large-Scale Comparative Analyses of Tick Genomes Elucidate Their Genetic Diversity and Vector Capacities.</title>
        <authorList>
            <consortium name="Tick Genome and Microbiome Consortium (TIGMIC)"/>
            <person name="Jia N."/>
            <person name="Wang J."/>
            <person name="Shi W."/>
            <person name="Du L."/>
            <person name="Sun Y."/>
            <person name="Zhan W."/>
            <person name="Jiang J.F."/>
            <person name="Wang Q."/>
            <person name="Zhang B."/>
            <person name="Ji P."/>
            <person name="Bell-Sakyi L."/>
            <person name="Cui X.M."/>
            <person name="Yuan T.T."/>
            <person name="Jiang B.G."/>
            <person name="Yang W.F."/>
            <person name="Lam T.T."/>
            <person name="Chang Q.C."/>
            <person name="Ding S.J."/>
            <person name="Wang X.J."/>
            <person name="Zhu J.G."/>
            <person name="Ruan X.D."/>
            <person name="Zhao L."/>
            <person name="Wei J.T."/>
            <person name="Ye R.Z."/>
            <person name="Que T.C."/>
            <person name="Du C.H."/>
            <person name="Zhou Y.H."/>
            <person name="Cheng J.X."/>
            <person name="Dai P.F."/>
            <person name="Guo W.B."/>
            <person name="Han X.H."/>
            <person name="Huang E.J."/>
            <person name="Li L.F."/>
            <person name="Wei W."/>
            <person name="Gao Y.C."/>
            <person name="Liu J.Z."/>
            <person name="Shao H.Z."/>
            <person name="Wang X."/>
            <person name="Wang C.C."/>
            <person name="Yang T.C."/>
            <person name="Huo Q.B."/>
            <person name="Li W."/>
            <person name="Chen H.Y."/>
            <person name="Chen S.E."/>
            <person name="Zhou L.G."/>
            <person name="Ni X.B."/>
            <person name="Tian J.H."/>
            <person name="Sheng Y."/>
            <person name="Liu T."/>
            <person name="Pan Y.S."/>
            <person name="Xia L.Y."/>
            <person name="Li J."/>
            <person name="Zhao F."/>
            <person name="Cao W.C."/>
        </authorList>
    </citation>
    <scope>NUCLEOTIDE SEQUENCE [LARGE SCALE GENOMIC DNA]</scope>
    <source>
        <strain evidence="1">Iper-2018</strain>
    </source>
</reference>